<dbReference type="Proteomes" id="UP000534286">
    <property type="component" value="Unassembled WGS sequence"/>
</dbReference>
<feature type="region of interest" description="Disordered" evidence="1">
    <location>
        <begin position="1"/>
        <end position="29"/>
    </location>
</feature>
<dbReference type="AlphaFoldDB" id="A0A7W7WCY4"/>
<gene>
    <name evidence="2" type="ORF">FHR32_006912</name>
</gene>
<evidence type="ECO:0000313" key="3">
    <source>
        <dbReference type="Proteomes" id="UP000534286"/>
    </source>
</evidence>
<protein>
    <submittedName>
        <fullName evidence="2">Uncharacterized protein</fullName>
    </submittedName>
</protein>
<accession>A0A7W7WCY4</accession>
<evidence type="ECO:0000256" key="1">
    <source>
        <dbReference type="SAM" id="MobiDB-lite"/>
    </source>
</evidence>
<proteinExistence type="predicted"/>
<keyword evidence="3" id="KW-1185">Reference proteome</keyword>
<comment type="caution">
    <text evidence="2">The sequence shown here is derived from an EMBL/GenBank/DDBJ whole genome shotgun (WGS) entry which is preliminary data.</text>
</comment>
<evidence type="ECO:0000313" key="2">
    <source>
        <dbReference type="EMBL" id="MBB4942526.1"/>
    </source>
</evidence>
<dbReference type="EMBL" id="JACHJU010000003">
    <property type="protein sequence ID" value="MBB4942526.1"/>
    <property type="molecule type" value="Genomic_DNA"/>
</dbReference>
<reference evidence="2 3" key="1">
    <citation type="submission" date="2020-08" db="EMBL/GenBank/DDBJ databases">
        <title>Sequencing the genomes of 1000 actinobacteria strains.</title>
        <authorList>
            <person name="Klenk H.-P."/>
        </authorList>
    </citation>
    <scope>NUCLEOTIDE SEQUENCE [LARGE SCALE GENOMIC DNA]</scope>
    <source>
        <strain evidence="2 3">DSM 43023</strain>
    </source>
</reference>
<organism evidence="2 3">
    <name type="scientific">Streptosporangium album</name>
    <dbReference type="NCBI Taxonomy" id="47479"/>
    <lineage>
        <taxon>Bacteria</taxon>
        <taxon>Bacillati</taxon>
        <taxon>Actinomycetota</taxon>
        <taxon>Actinomycetes</taxon>
        <taxon>Streptosporangiales</taxon>
        <taxon>Streptosporangiaceae</taxon>
        <taxon>Streptosporangium</taxon>
    </lineage>
</organism>
<sequence>MTEALSRPVTFPMTRENPLGPPGETRRPNMTVYGVHRLPVTW</sequence>
<dbReference type="RefSeq" id="WP_281391112.1">
    <property type="nucleotide sequence ID" value="NZ_BAABEK010000012.1"/>
</dbReference>
<name>A0A7W7WCY4_9ACTN</name>